<keyword evidence="1" id="KW-0092">Biotin</keyword>
<dbReference type="Proteomes" id="UP001595973">
    <property type="component" value="Unassembled WGS sequence"/>
</dbReference>
<proteinExistence type="predicted"/>
<dbReference type="PROSITE" id="PS50968">
    <property type="entry name" value="BIOTINYL_LIPOYL"/>
    <property type="match status" value="1"/>
</dbReference>
<dbReference type="SUPFAM" id="SSF51230">
    <property type="entry name" value="Single hybrid motif"/>
    <property type="match status" value="1"/>
</dbReference>
<dbReference type="CDD" id="cd06850">
    <property type="entry name" value="biotinyl_domain"/>
    <property type="match status" value="1"/>
</dbReference>
<name>A0ABV9KGI5_9RHOB</name>
<comment type="caution">
    <text evidence="3">The sequence shown here is derived from an EMBL/GenBank/DDBJ whole genome shotgun (WGS) entry which is preliminary data.</text>
</comment>
<organism evidence="3 4">
    <name type="scientific">Seohaeicola nanhaiensis</name>
    <dbReference type="NCBI Taxonomy" id="1387282"/>
    <lineage>
        <taxon>Bacteria</taxon>
        <taxon>Pseudomonadati</taxon>
        <taxon>Pseudomonadota</taxon>
        <taxon>Alphaproteobacteria</taxon>
        <taxon>Rhodobacterales</taxon>
        <taxon>Roseobacteraceae</taxon>
        <taxon>Seohaeicola</taxon>
    </lineage>
</organism>
<evidence type="ECO:0000256" key="1">
    <source>
        <dbReference type="ARBA" id="ARBA00023267"/>
    </source>
</evidence>
<dbReference type="EMBL" id="JBHSGI010000009">
    <property type="protein sequence ID" value="MFC4669270.1"/>
    <property type="molecule type" value="Genomic_DNA"/>
</dbReference>
<dbReference type="RefSeq" id="WP_380717682.1">
    <property type="nucleotide sequence ID" value="NZ_JBHSGI010000009.1"/>
</dbReference>
<dbReference type="PANTHER" id="PTHR45266:SF3">
    <property type="entry name" value="OXALOACETATE DECARBOXYLASE ALPHA CHAIN"/>
    <property type="match status" value="1"/>
</dbReference>
<dbReference type="InterPro" id="IPR011053">
    <property type="entry name" value="Single_hybrid_motif"/>
</dbReference>
<dbReference type="Pfam" id="PF00364">
    <property type="entry name" value="Biotin_lipoyl"/>
    <property type="match status" value="1"/>
</dbReference>
<evidence type="ECO:0000259" key="2">
    <source>
        <dbReference type="PROSITE" id="PS50968"/>
    </source>
</evidence>
<evidence type="ECO:0000313" key="4">
    <source>
        <dbReference type="Proteomes" id="UP001595973"/>
    </source>
</evidence>
<evidence type="ECO:0000313" key="3">
    <source>
        <dbReference type="EMBL" id="MFC4669270.1"/>
    </source>
</evidence>
<dbReference type="InterPro" id="IPR000089">
    <property type="entry name" value="Biotin_lipoyl"/>
</dbReference>
<reference evidence="4" key="1">
    <citation type="journal article" date="2019" name="Int. J. Syst. Evol. Microbiol.">
        <title>The Global Catalogue of Microorganisms (GCM) 10K type strain sequencing project: providing services to taxonomists for standard genome sequencing and annotation.</title>
        <authorList>
            <consortium name="The Broad Institute Genomics Platform"/>
            <consortium name="The Broad Institute Genome Sequencing Center for Infectious Disease"/>
            <person name="Wu L."/>
            <person name="Ma J."/>
        </authorList>
    </citation>
    <scope>NUCLEOTIDE SEQUENCE [LARGE SCALE GENOMIC DNA]</scope>
    <source>
        <strain evidence="4">CGMCC 4.7283</strain>
    </source>
</reference>
<keyword evidence="4" id="KW-1185">Reference proteome</keyword>
<dbReference type="PANTHER" id="PTHR45266">
    <property type="entry name" value="OXALOACETATE DECARBOXYLASE ALPHA CHAIN"/>
    <property type="match status" value="1"/>
</dbReference>
<accession>A0ABV9KGI5</accession>
<dbReference type="InterPro" id="IPR050709">
    <property type="entry name" value="Biotin_Carboxyl_Carrier/Decarb"/>
</dbReference>
<dbReference type="Gene3D" id="2.40.50.100">
    <property type="match status" value="1"/>
</dbReference>
<protein>
    <submittedName>
        <fullName evidence="3">Acetyl-CoA carboxylase biotin carboxyl carrier protein subunit</fullName>
    </submittedName>
</protein>
<sequence>MTFRILLDGVEREVDIVARRPQLIVSIDGRRVTVGDPGGDADGLDRLQIGGRDLPLARARTLAGLTLRANGRTYNAELLGAGEDAGAGASGELRAPMPGAVVSVEAAEGNTVAMGDPILTIESMKLQTVLSAPRAGTVGEILVAEGELFDKDQLLARLADDSEGEDDA</sequence>
<feature type="domain" description="Lipoyl-binding" evidence="2">
    <location>
        <begin position="84"/>
        <end position="159"/>
    </location>
</feature>
<gene>
    <name evidence="3" type="ORF">ACFO5X_11945</name>
</gene>